<dbReference type="AlphaFoldDB" id="A0A0B5EVA4"/>
<keyword evidence="4" id="KW-1185">Reference proteome</keyword>
<evidence type="ECO:0000313" key="4">
    <source>
        <dbReference type="Proteomes" id="UP000031523"/>
    </source>
</evidence>
<evidence type="ECO:0000313" key="3">
    <source>
        <dbReference type="EMBL" id="AJE85719.1"/>
    </source>
</evidence>
<organism evidence="3 4">
    <name type="scientific">Streptomyces albus (strain ATCC 21838 / DSM 41398 / FERM P-419 / JCM 4703 / NBRC 107858)</name>
    <dbReference type="NCBI Taxonomy" id="1081613"/>
    <lineage>
        <taxon>Bacteria</taxon>
        <taxon>Bacillati</taxon>
        <taxon>Actinomycetota</taxon>
        <taxon>Actinomycetes</taxon>
        <taxon>Kitasatosporales</taxon>
        <taxon>Streptomycetaceae</taxon>
        <taxon>Streptomyces</taxon>
    </lineage>
</organism>
<gene>
    <name evidence="3" type="ORF">SLNWT_5343</name>
</gene>
<reference evidence="3 4" key="1">
    <citation type="submission" date="2015-01" db="EMBL/GenBank/DDBJ databases">
        <title>Enhanced salinomycin production by adjusting the supply of polyketide extender units in Streptomyce albus DSM 41398.</title>
        <authorList>
            <person name="Lu C."/>
        </authorList>
    </citation>
    <scope>NUCLEOTIDE SEQUENCE [LARGE SCALE GENOMIC DNA]</scope>
    <source>
        <strain evidence="4">ATCC 21838 / DSM 41398 / FERM P-419 / JCM 4703 / NBRC 107858</strain>
    </source>
</reference>
<dbReference type="Proteomes" id="UP000031523">
    <property type="component" value="Chromosome"/>
</dbReference>
<dbReference type="Pfam" id="PF17765">
    <property type="entry name" value="MLTR_LBD"/>
    <property type="match status" value="1"/>
</dbReference>
<evidence type="ECO:0000256" key="1">
    <source>
        <dbReference type="SAM" id="MobiDB-lite"/>
    </source>
</evidence>
<dbReference type="PANTHER" id="PTHR35010">
    <property type="entry name" value="BLL4672 PROTEIN-RELATED"/>
    <property type="match status" value="1"/>
</dbReference>
<proteinExistence type="predicted"/>
<feature type="compositionally biased region" description="Basic and acidic residues" evidence="1">
    <location>
        <begin position="330"/>
        <end position="340"/>
    </location>
</feature>
<accession>A0A0B5EVA4</accession>
<feature type="domain" description="HTH cro/C1-type" evidence="2">
    <location>
        <begin position="37"/>
        <end position="84"/>
    </location>
</feature>
<protein>
    <submittedName>
        <fullName evidence="3">Helix-turn-helix domain-containing protein</fullName>
    </submittedName>
</protein>
<dbReference type="InterPro" id="IPR010982">
    <property type="entry name" value="Lambda_DNA-bd_dom_sf"/>
</dbReference>
<dbReference type="Pfam" id="PF13560">
    <property type="entry name" value="HTH_31"/>
    <property type="match status" value="1"/>
</dbReference>
<dbReference type="Gene3D" id="1.10.260.40">
    <property type="entry name" value="lambda repressor-like DNA-binding domains"/>
    <property type="match status" value="1"/>
</dbReference>
<dbReference type="EMBL" id="CP010519">
    <property type="protein sequence ID" value="AJE85719.1"/>
    <property type="molecule type" value="Genomic_DNA"/>
</dbReference>
<evidence type="ECO:0000259" key="2">
    <source>
        <dbReference type="PROSITE" id="PS50943"/>
    </source>
</evidence>
<dbReference type="SUPFAM" id="SSF47413">
    <property type="entry name" value="lambda repressor-like DNA-binding domains"/>
    <property type="match status" value="1"/>
</dbReference>
<dbReference type="InterPro" id="IPR041413">
    <property type="entry name" value="MLTR_LBD"/>
</dbReference>
<dbReference type="KEGG" id="sals:SLNWT_5343"/>
<dbReference type="InterPro" id="IPR001387">
    <property type="entry name" value="Cro/C1-type_HTH"/>
</dbReference>
<sequence>MNRLDRPQLADFLRRGRARLTPAAVGMEAGGRRRTPGLRREEVAQLAGMSVDYYIRLEQRRGPRPSRQLLTSLSRALRLTEEERDHLFHLAGEQPPRPGHTDLHVRPGLLLILDRLHDTPAQIVTDYGEVLAQNHMAAALTGDIKQRPAEDRNLVRHFFTDPEARQLIPEGDRADRARAHVACLRAVTAARPDDPGPGRLVAELRKKSEEFRRLWQSHEVAARHTAIKRFQHPMVGLLELDCEVLLSQGGNQQLIVHTARPGTESYEKLELLRVVGCQDMDADPLESPVPWGEEYAAYEDFEEDAGYDWVMAARSAVPELGEGAEGSGPTREHHEREQGKRGQRVPAQPEHRERRSHLAADG</sequence>
<feature type="region of interest" description="Disordered" evidence="1">
    <location>
        <begin position="318"/>
        <end position="362"/>
    </location>
</feature>
<dbReference type="Gene3D" id="3.30.450.180">
    <property type="match status" value="1"/>
</dbReference>
<dbReference type="CDD" id="cd00093">
    <property type="entry name" value="HTH_XRE"/>
    <property type="match status" value="1"/>
</dbReference>
<name>A0A0B5EVA4_STRA4</name>
<dbReference type="SMART" id="SM00530">
    <property type="entry name" value="HTH_XRE"/>
    <property type="match status" value="1"/>
</dbReference>
<dbReference type="PANTHER" id="PTHR35010:SF2">
    <property type="entry name" value="BLL4672 PROTEIN"/>
    <property type="match status" value="1"/>
</dbReference>
<dbReference type="PROSITE" id="PS50943">
    <property type="entry name" value="HTH_CROC1"/>
    <property type="match status" value="1"/>
</dbReference>
<feature type="compositionally biased region" description="Basic and acidic residues" evidence="1">
    <location>
        <begin position="349"/>
        <end position="362"/>
    </location>
</feature>
<dbReference type="GO" id="GO:0003677">
    <property type="term" value="F:DNA binding"/>
    <property type="evidence" value="ECO:0007669"/>
    <property type="project" value="InterPro"/>
</dbReference>